<dbReference type="PANTHER" id="PTHR42953">
    <property type="entry name" value="HIGH-AFFINITY ZINC UPTAKE SYSTEM PROTEIN ZNUA-RELATED"/>
    <property type="match status" value="1"/>
</dbReference>
<evidence type="ECO:0000256" key="3">
    <source>
        <dbReference type="ARBA" id="ARBA00022448"/>
    </source>
</evidence>
<dbReference type="Pfam" id="PF01297">
    <property type="entry name" value="ZnuA"/>
    <property type="match status" value="1"/>
</dbReference>
<dbReference type="PRINTS" id="PR00691">
    <property type="entry name" value="ADHESINB"/>
</dbReference>
<name>A0A6L5EHF0_9ENTR</name>
<dbReference type="InterPro" id="IPR006128">
    <property type="entry name" value="Lipoprotein_PsaA-like"/>
</dbReference>
<dbReference type="GO" id="GO:0030313">
    <property type="term" value="C:cell envelope"/>
    <property type="evidence" value="ECO:0007669"/>
    <property type="project" value="UniProtKB-SubCell"/>
</dbReference>
<dbReference type="PRINTS" id="PR00690">
    <property type="entry name" value="ADHESNFAMILY"/>
</dbReference>
<dbReference type="SUPFAM" id="SSF53807">
    <property type="entry name" value="Helical backbone' metal receptor"/>
    <property type="match status" value="1"/>
</dbReference>
<comment type="subcellular location">
    <subcellularLocation>
        <location evidence="1">Cell envelope</location>
    </subcellularLocation>
</comment>
<dbReference type="Gene3D" id="3.40.50.1980">
    <property type="entry name" value="Nitrogenase molybdenum iron protein domain"/>
    <property type="match status" value="1"/>
</dbReference>
<reference evidence="8 9" key="1">
    <citation type="submission" date="2019-10" db="EMBL/GenBank/DDBJ databases">
        <title>Characterization of a new Citrobacter species.</title>
        <authorList>
            <person name="Goncalves Ribeiro T."/>
            <person name="Izdebski R."/>
            <person name="Urbanowicz P."/>
            <person name="Carmeli Y."/>
            <person name="Gniadkowski M."/>
            <person name="Peixe L."/>
        </authorList>
    </citation>
    <scope>NUCLEOTIDE SEQUENCE [LARGE SCALE GENOMIC DNA]</scope>
    <source>
        <strain evidence="8 9">NMI7905_11</strain>
    </source>
</reference>
<dbReference type="GO" id="GO:0030001">
    <property type="term" value="P:metal ion transport"/>
    <property type="evidence" value="ECO:0007669"/>
    <property type="project" value="InterPro"/>
</dbReference>
<dbReference type="InterPro" id="IPR006129">
    <property type="entry name" value="AdhesinB"/>
</dbReference>
<keyword evidence="9" id="KW-1185">Reference proteome</keyword>
<comment type="similarity">
    <text evidence="2 6">Belongs to the bacterial solute-binding protein 9 family.</text>
</comment>
<evidence type="ECO:0000313" key="8">
    <source>
        <dbReference type="EMBL" id="MPQ54977.1"/>
    </source>
</evidence>
<dbReference type="InterPro" id="IPR050492">
    <property type="entry name" value="Bact_metal-bind_prot9"/>
</dbReference>
<dbReference type="AlphaFoldDB" id="A0A6L5EHF0"/>
<comment type="caution">
    <text evidence="8">The sequence shown here is derived from an EMBL/GenBank/DDBJ whole genome shotgun (WGS) entry which is preliminary data.</text>
</comment>
<proteinExistence type="inferred from homology"/>
<gene>
    <name evidence="8" type="ORF">GBB84_29555</name>
</gene>
<accession>A0A6L5EHF0</accession>
<sequence>MKRSAIVVALALGLMAQGAMAKTLNVVSSFSVLGDIAQQVGGKHVHVDTLVGPDGDPHTFEPSPKDSALLSKADVVVVNGLGLEGWLDRLIK</sequence>
<feature type="non-terminal residue" evidence="8">
    <location>
        <position position="92"/>
    </location>
</feature>
<evidence type="ECO:0000256" key="2">
    <source>
        <dbReference type="ARBA" id="ARBA00011028"/>
    </source>
</evidence>
<evidence type="ECO:0000256" key="1">
    <source>
        <dbReference type="ARBA" id="ARBA00004196"/>
    </source>
</evidence>
<evidence type="ECO:0000313" key="9">
    <source>
        <dbReference type="Proteomes" id="UP000475079"/>
    </source>
</evidence>
<dbReference type="GO" id="GO:0046872">
    <property type="term" value="F:metal ion binding"/>
    <property type="evidence" value="ECO:0007669"/>
    <property type="project" value="UniProtKB-KW"/>
</dbReference>
<keyword evidence="4" id="KW-0479">Metal-binding</keyword>
<dbReference type="GO" id="GO:0007155">
    <property type="term" value="P:cell adhesion"/>
    <property type="evidence" value="ECO:0007669"/>
    <property type="project" value="InterPro"/>
</dbReference>
<keyword evidence="5 7" id="KW-0732">Signal</keyword>
<dbReference type="EMBL" id="WHIY01000266">
    <property type="protein sequence ID" value="MPQ54977.1"/>
    <property type="molecule type" value="Genomic_DNA"/>
</dbReference>
<evidence type="ECO:0000256" key="4">
    <source>
        <dbReference type="ARBA" id="ARBA00022723"/>
    </source>
</evidence>
<dbReference type="Proteomes" id="UP000475079">
    <property type="component" value="Unassembled WGS sequence"/>
</dbReference>
<dbReference type="PANTHER" id="PTHR42953:SF1">
    <property type="entry name" value="METAL-BINDING PROTEIN HI_0362-RELATED"/>
    <property type="match status" value="1"/>
</dbReference>
<dbReference type="RefSeq" id="WP_187696724.1">
    <property type="nucleotide sequence ID" value="NZ_WHIY01000266.1"/>
</dbReference>
<evidence type="ECO:0000256" key="5">
    <source>
        <dbReference type="ARBA" id="ARBA00022729"/>
    </source>
</evidence>
<feature type="signal peptide" evidence="7">
    <location>
        <begin position="1"/>
        <end position="21"/>
    </location>
</feature>
<feature type="chain" id="PRO_5026922790" evidence="7">
    <location>
        <begin position="22"/>
        <end position="92"/>
    </location>
</feature>
<dbReference type="InterPro" id="IPR006127">
    <property type="entry name" value="ZnuA-like"/>
</dbReference>
<protein>
    <submittedName>
        <fullName evidence="8">Metal ABC transporter substrate-binding protein</fullName>
    </submittedName>
</protein>
<evidence type="ECO:0000256" key="6">
    <source>
        <dbReference type="RuleBase" id="RU003512"/>
    </source>
</evidence>
<evidence type="ECO:0000256" key="7">
    <source>
        <dbReference type="SAM" id="SignalP"/>
    </source>
</evidence>
<organism evidence="8 9">
    <name type="scientific">Citrobacter telavivensis</name>
    <dbReference type="NCBI Taxonomy" id="2653932"/>
    <lineage>
        <taxon>Bacteria</taxon>
        <taxon>Pseudomonadati</taxon>
        <taxon>Pseudomonadota</taxon>
        <taxon>Gammaproteobacteria</taxon>
        <taxon>Enterobacterales</taxon>
        <taxon>Enterobacteriaceae</taxon>
        <taxon>Citrobacter</taxon>
    </lineage>
</organism>
<keyword evidence="3 6" id="KW-0813">Transport</keyword>